<dbReference type="InterPro" id="IPR052894">
    <property type="entry name" value="AsmA-related"/>
</dbReference>
<accession>A0A037ZJ80</accession>
<dbReference type="STRING" id="1454373.ACMU_10475"/>
<dbReference type="InterPro" id="IPR007844">
    <property type="entry name" value="AsmA"/>
</dbReference>
<name>A0A037ZJ80_9RHOB</name>
<organism evidence="3 4">
    <name type="scientific">Actibacterium mucosum KCTC 23349</name>
    <dbReference type="NCBI Taxonomy" id="1454373"/>
    <lineage>
        <taxon>Bacteria</taxon>
        <taxon>Pseudomonadati</taxon>
        <taxon>Pseudomonadota</taxon>
        <taxon>Alphaproteobacteria</taxon>
        <taxon>Rhodobacterales</taxon>
        <taxon>Roseobacteraceae</taxon>
        <taxon>Actibacterium</taxon>
    </lineage>
</organism>
<dbReference type="PANTHER" id="PTHR30441:SF4">
    <property type="entry name" value="PROTEIN ASMA"/>
    <property type="match status" value="1"/>
</dbReference>
<feature type="domain" description="AsmA" evidence="2">
    <location>
        <begin position="5"/>
        <end position="184"/>
    </location>
</feature>
<dbReference type="AlphaFoldDB" id="A0A037ZJ80"/>
<protein>
    <recommendedName>
        <fullName evidence="2">AsmA domain-containing protein</fullName>
    </recommendedName>
</protein>
<dbReference type="OrthoDB" id="5439561at2"/>
<evidence type="ECO:0000259" key="2">
    <source>
        <dbReference type="Pfam" id="PF05170"/>
    </source>
</evidence>
<comment type="caution">
    <text evidence="3">The sequence shown here is derived from an EMBL/GenBank/DDBJ whole genome shotgun (WGS) entry which is preliminary data.</text>
</comment>
<dbReference type="PANTHER" id="PTHR30441">
    <property type="entry name" value="DUF748 DOMAIN-CONTAINING PROTEIN"/>
    <property type="match status" value="1"/>
</dbReference>
<dbReference type="EMBL" id="JFKE01000003">
    <property type="protein sequence ID" value="KAJ56168.1"/>
    <property type="molecule type" value="Genomic_DNA"/>
</dbReference>
<dbReference type="Pfam" id="PF05170">
    <property type="entry name" value="AsmA"/>
    <property type="match status" value="2"/>
</dbReference>
<evidence type="ECO:0000256" key="1">
    <source>
        <dbReference type="SAM" id="MobiDB-lite"/>
    </source>
</evidence>
<sequence>MRWLIRIFFALVLLVVLLVGGLFLLPADKIGDLVSNQVEKATGRHLAMSGRLVPSVWPEPGLRTGAVSLSNADWASDAPMLRAEGLTVGLDMQALLGGQVKLREITILSPDIVLERHSDGRANWVLAPETAPTQASEGTQSSAQATPAAPPTIETLTIRDGRLRFVDHGTGQALDLQNVTLNLAAPDPGQPVAVDLSGRLRGQDFAASTKLGALAALMAGQVSPVSFDFAAGDARIAFDGRAGLAPLAATGALEVDVSDLAPLFALSGTTPPNLPAGFGQAVKLNTQLTLAPEGSAHLRELVVQVDGNRVTGALDLMPGDRPRLVGRLDGGPLNLAALTPAAQHSTGASGDATVANTPQGWPKTPIDIAPLALMEMELAVTADSVDFGQTSLGRLNSLITLTDRRLVVDIRDLRAFDGQITGNFVMNGRGSLSVGGDLTARGIGLQPLLSTAGDFDRLTGAADMSLDFLGVGGNVDAIMHSLKGNMSLALGPGVLSGINVRERWRNPDGTPQSNTQTVFNGATATFRIENGVARTNDFQVASDRLSATGKGDIALGPQTLDMLLTPRTVAQTEGQGALVLPLKIRGPWSGPKLSVDIDEFAKEQWKAQNAERREEAEERVRDEISRALGVDREEGETVEDAVRRELREKAREELLKRLKKN</sequence>
<keyword evidence="4" id="KW-1185">Reference proteome</keyword>
<gene>
    <name evidence="3" type="ORF">ACMU_10475</name>
</gene>
<evidence type="ECO:0000313" key="4">
    <source>
        <dbReference type="Proteomes" id="UP000026249"/>
    </source>
</evidence>
<reference evidence="3 4" key="1">
    <citation type="submission" date="2014-03" db="EMBL/GenBank/DDBJ databases">
        <title>Draft Genome Sequence of Actibacterium mucosum KCTC 23349, a Marine Alphaproteobacterium with Complex Ionic Requirements Isolated from Mediterranean Seawater at Malvarrosa Beach, Valencia, Spain.</title>
        <authorList>
            <person name="Arahal D.R."/>
            <person name="Shao Z."/>
            <person name="Lai Q."/>
            <person name="Pujalte M.J."/>
        </authorList>
    </citation>
    <scope>NUCLEOTIDE SEQUENCE [LARGE SCALE GENOMIC DNA]</scope>
    <source>
        <strain evidence="3 4">KCTC 23349</strain>
    </source>
</reference>
<proteinExistence type="predicted"/>
<dbReference type="Proteomes" id="UP000026249">
    <property type="component" value="Unassembled WGS sequence"/>
</dbReference>
<feature type="domain" description="AsmA" evidence="2">
    <location>
        <begin position="243"/>
        <end position="538"/>
    </location>
</feature>
<dbReference type="GO" id="GO:0005886">
    <property type="term" value="C:plasma membrane"/>
    <property type="evidence" value="ECO:0007669"/>
    <property type="project" value="TreeGrafter"/>
</dbReference>
<evidence type="ECO:0000313" key="3">
    <source>
        <dbReference type="EMBL" id="KAJ56168.1"/>
    </source>
</evidence>
<dbReference type="GO" id="GO:0090313">
    <property type="term" value="P:regulation of protein targeting to membrane"/>
    <property type="evidence" value="ECO:0007669"/>
    <property type="project" value="TreeGrafter"/>
</dbReference>
<feature type="region of interest" description="Disordered" evidence="1">
    <location>
        <begin position="130"/>
        <end position="151"/>
    </location>
</feature>
<dbReference type="RefSeq" id="WP_035258419.1">
    <property type="nucleotide sequence ID" value="NZ_JFKE01000003.1"/>
</dbReference>